<dbReference type="PANTHER" id="PTHR30239:SF0">
    <property type="entry name" value="ACETOLACTATE SYNTHASE SMALL SUBUNIT 1, CHLOROPLASTIC"/>
    <property type="match status" value="1"/>
</dbReference>
<evidence type="ECO:0000313" key="10">
    <source>
        <dbReference type="EMBL" id="SDT88469.1"/>
    </source>
</evidence>
<dbReference type="InterPro" id="IPR045865">
    <property type="entry name" value="ACT-like_dom_sf"/>
</dbReference>
<dbReference type="Pfam" id="PF10369">
    <property type="entry name" value="ALS_ss_C"/>
    <property type="match status" value="1"/>
</dbReference>
<accession>A0ABY0V5Y3</accession>
<proteinExistence type="inferred from homology"/>
<comment type="function">
    <text evidence="8">Catalyzes the conversion of 2 pyruvate molecules into acetolactate in the first common step of the biosynthetic pathway of the branched-amino acids such as leucine, isoleucine, and valine.</text>
</comment>
<evidence type="ECO:0000256" key="3">
    <source>
        <dbReference type="ARBA" id="ARBA00006341"/>
    </source>
</evidence>
<dbReference type="EMBL" id="LT629792">
    <property type="protein sequence ID" value="SDT88469.1"/>
    <property type="molecule type" value="Genomic_DNA"/>
</dbReference>
<evidence type="ECO:0000313" key="11">
    <source>
        <dbReference type="Proteomes" id="UP000198976"/>
    </source>
</evidence>
<dbReference type="CDD" id="cd04878">
    <property type="entry name" value="ACT_AHAS"/>
    <property type="match status" value="1"/>
</dbReference>
<dbReference type="NCBIfam" id="NF008864">
    <property type="entry name" value="PRK11895.1"/>
    <property type="match status" value="1"/>
</dbReference>
<evidence type="ECO:0000256" key="2">
    <source>
        <dbReference type="ARBA" id="ARBA00005025"/>
    </source>
</evidence>
<dbReference type="InterPro" id="IPR019455">
    <property type="entry name" value="Acetolactate_synth_ssu_C"/>
</dbReference>
<comment type="catalytic activity">
    <reaction evidence="7 8">
        <text>2 pyruvate + H(+) = (2S)-2-acetolactate + CO2</text>
        <dbReference type="Rhea" id="RHEA:25249"/>
        <dbReference type="ChEBI" id="CHEBI:15361"/>
        <dbReference type="ChEBI" id="CHEBI:15378"/>
        <dbReference type="ChEBI" id="CHEBI:16526"/>
        <dbReference type="ChEBI" id="CHEBI:58476"/>
        <dbReference type="EC" id="2.2.1.6"/>
    </reaction>
</comment>
<sequence length="170" mass="18783">MGHLRTLSVLVENKPGVLTRVAALFARRAFNIQSLAVGETEHPKISRMTIIVEADDLPFEQITKQLNKLINVIKVVELEPDSSVERRLMLIKVRTHGAHRTPVLEVVDLFRAHVVDVQPESVVIESIGSGQKLDALVRALEPFGITEIVQSGAVAIGRGQRSITDQLKEI</sequence>
<keyword evidence="8" id="KW-0808">Transferase</keyword>
<dbReference type="Proteomes" id="UP000198976">
    <property type="component" value="Chromosome I"/>
</dbReference>
<keyword evidence="6 8" id="KW-0100">Branched-chain amino acid biosynthesis</keyword>
<dbReference type="PROSITE" id="PS51671">
    <property type="entry name" value="ACT"/>
    <property type="match status" value="1"/>
</dbReference>
<dbReference type="InterPro" id="IPR027271">
    <property type="entry name" value="Acetolactate_synth/TF_NikR_C"/>
</dbReference>
<dbReference type="Gene3D" id="3.30.70.1150">
    <property type="entry name" value="ACT-like. Chain A, domain 2"/>
    <property type="match status" value="1"/>
</dbReference>
<gene>
    <name evidence="10" type="ORF">SAMN04489714_0547</name>
</gene>
<comment type="subunit">
    <text evidence="4 8">Dimer of large and small chains.</text>
</comment>
<evidence type="ECO:0000256" key="5">
    <source>
        <dbReference type="ARBA" id="ARBA00022605"/>
    </source>
</evidence>
<dbReference type="InterPro" id="IPR004789">
    <property type="entry name" value="Acetalactate_synth_ssu"/>
</dbReference>
<feature type="domain" description="ACT" evidence="9">
    <location>
        <begin position="6"/>
        <end position="80"/>
    </location>
</feature>
<keyword evidence="5 8" id="KW-0028">Amino-acid biosynthesis</keyword>
<dbReference type="PANTHER" id="PTHR30239">
    <property type="entry name" value="ACETOLACTATE SYNTHASE SMALL SUBUNIT"/>
    <property type="match status" value="1"/>
</dbReference>
<name>A0ABY0V5Y3_9ACTO</name>
<evidence type="ECO:0000256" key="6">
    <source>
        <dbReference type="ARBA" id="ARBA00023304"/>
    </source>
</evidence>
<dbReference type="SUPFAM" id="SSF55021">
    <property type="entry name" value="ACT-like"/>
    <property type="match status" value="2"/>
</dbReference>
<evidence type="ECO:0000256" key="4">
    <source>
        <dbReference type="ARBA" id="ARBA00011744"/>
    </source>
</evidence>
<evidence type="ECO:0000256" key="1">
    <source>
        <dbReference type="ARBA" id="ARBA00004974"/>
    </source>
</evidence>
<evidence type="ECO:0000256" key="8">
    <source>
        <dbReference type="RuleBase" id="RU368092"/>
    </source>
</evidence>
<dbReference type="InterPro" id="IPR002912">
    <property type="entry name" value="ACT_dom"/>
</dbReference>
<dbReference type="EC" id="2.2.1.6" evidence="8"/>
<dbReference type="NCBIfam" id="TIGR00119">
    <property type="entry name" value="acolac_sm"/>
    <property type="match status" value="1"/>
</dbReference>
<organism evidence="10 11">
    <name type="scientific">Schaalia radingae</name>
    <dbReference type="NCBI Taxonomy" id="131110"/>
    <lineage>
        <taxon>Bacteria</taxon>
        <taxon>Bacillati</taxon>
        <taxon>Actinomycetota</taxon>
        <taxon>Actinomycetes</taxon>
        <taxon>Actinomycetales</taxon>
        <taxon>Actinomycetaceae</taxon>
        <taxon>Schaalia</taxon>
    </lineage>
</organism>
<comment type="similarity">
    <text evidence="3 8">Belongs to the acetolactate synthase small subunit family.</text>
</comment>
<evidence type="ECO:0000256" key="7">
    <source>
        <dbReference type="ARBA" id="ARBA00048670"/>
    </source>
</evidence>
<keyword evidence="11" id="KW-1185">Reference proteome</keyword>
<dbReference type="RefSeq" id="WP_092648336.1">
    <property type="nucleotide sequence ID" value="NZ_LT629792.1"/>
</dbReference>
<dbReference type="Gene3D" id="3.30.70.260">
    <property type="match status" value="1"/>
</dbReference>
<dbReference type="InterPro" id="IPR054480">
    <property type="entry name" value="AHAS_small-like_ACT"/>
</dbReference>
<protein>
    <recommendedName>
        <fullName evidence="8">Acetolactate synthase small subunit</fullName>
        <shortName evidence="8">AHAS</shortName>
        <shortName evidence="8">ALS</shortName>
        <ecNumber evidence="8">2.2.1.6</ecNumber>
    </recommendedName>
    <alternativeName>
        <fullName evidence="8">Acetohydroxy-acid synthase small subunit</fullName>
    </alternativeName>
</protein>
<comment type="pathway">
    <text evidence="1 8">Amino-acid biosynthesis; L-isoleucine biosynthesis; L-isoleucine from 2-oxobutanoate: step 1/4.</text>
</comment>
<dbReference type="InterPro" id="IPR039557">
    <property type="entry name" value="AHAS_ACT"/>
</dbReference>
<reference evidence="10 11" key="1">
    <citation type="submission" date="2016-10" db="EMBL/GenBank/DDBJ databases">
        <authorList>
            <person name="Varghese N."/>
            <person name="Submissions S."/>
        </authorList>
    </citation>
    <scope>NUCLEOTIDE SEQUENCE [LARGE SCALE GENOMIC DNA]</scope>
    <source>
        <strain evidence="10 11">DSM 9169</strain>
    </source>
</reference>
<dbReference type="Pfam" id="PF22629">
    <property type="entry name" value="ACT_AHAS_ss"/>
    <property type="match status" value="1"/>
</dbReference>
<evidence type="ECO:0000259" key="9">
    <source>
        <dbReference type="PROSITE" id="PS51671"/>
    </source>
</evidence>
<comment type="pathway">
    <text evidence="2 8">Amino-acid biosynthesis; L-valine biosynthesis; L-valine from pyruvate: step 1/4.</text>
</comment>